<reference evidence="2 3" key="1">
    <citation type="submission" date="2015-08" db="EMBL/GenBank/DDBJ databases">
        <title>Emmonsia species relationships and genome sequence.</title>
        <authorList>
            <person name="Cuomo C.A."/>
            <person name="Schwartz I.S."/>
            <person name="Kenyon C."/>
            <person name="De Hoog G.S."/>
            <person name="Govender N.P."/>
            <person name="Botha A."/>
            <person name="Moreno L."/>
            <person name="De Vries M."/>
            <person name="Munoz J.F."/>
            <person name="Stielow J.B."/>
        </authorList>
    </citation>
    <scope>NUCLEOTIDE SEQUENCE [LARGE SCALE GENOMIC DNA]</scope>
    <source>
        <strain evidence="2 3">EI222</strain>
    </source>
</reference>
<keyword evidence="3" id="KW-1185">Reference proteome</keyword>
<feature type="compositionally biased region" description="Basic and acidic residues" evidence="1">
    <location>
        <begin position="76"/>
        <end position="87"/>
    </location>
</feature>
<feature type="compositionally biased region" description="Basic and acidic residues" evidence="1">
    <location>
        <begin position="127"/>
        <end position="147"/>
    </location>
</feature>
<dbReference type="STRING" id="1658174.A0A1J9REA9"/>
<feature type="region of interest" description="Disordered" evidence="1">
    <location>
        <begin position="76"/>
        <end position="189"/>
    </location>
</feature>
<evidence type="ECO:0000256" key="1">
    <source>
        <dbReference type="SAM" id="MobiDB-lite"/>
    </source>
</evidence>
<comment type="caution">
    <text evidence="2">The sequence shown here is derived from an EMBL/GenBank/DDBJ whole genome shotgun (WGS) entry which is preliminary data.</text>
</comment>
<dbReference type="InterPro" id="IPR024526">
    <property type="entry name" value="DUF3807"/>
</dbReference>
<gene>
    <name evidence="2" type="ORF">ACJ73_02279</name>
</gene>
<dbReference type="Proteomes" id="UP000242791">
    <property type="component" value="Unassembled WGS sequence"/>
</dbReference>
<dbReference type="VEuPathDB" id="FungiDB:ACJ73_02279"/>
<sequence>MSYQQQIPAVTLEFNARHFLHRNNDGSVQPLIPVADTEQLDDGDDGLGYYPDGTKRTLTDKQIEIFRHSEIQKLRREERRKEMANREEAEDEALNDASKEPLACAGPSETKGGGQSSSEYHQQGFEATEKSHQNIDRKLTEDNKIRDGNVGAEKPLTYADEGTTFRHSQKPLPSSGTNPFGRRLVIYDH</sequence>
<protein>
    <submittedName>
        <fullName evidence="2">Uncharacterized protein</fullName>
    </submittedName>
</protein>
<evidence type="ECO:0000313" key="3">
    <source>
        <dbReference type="Proteomes" id="UP000242791"/>
    </source>
</evidence>
<dbReference type="PANTHER" id="PTHR40642:SF1">
    <property type="entry name" value="YALI0F31295P"/>
    <property type="match status" value="1"/>
</dbReference>
<dbReference type="Pfam" id="PF12720">
    <property type="entry name" value="DUF3807"/>
    <property type="match status" value="1"/>
</dbReference>
<organism evidence="2 3">
    <name type="scientific">Blastomyces percursus</name>
    <dbReference type="NCBI Taxonomy" id="1658174"/>
    <lineage>
        <taxon>Eukaryota</taxon>
        <taxon>Fungi</taxon>
        <taxon>Dikarya</taxon>
        <taxon>Ascomycota</taxon>
        <taxon>Pezizomycotina</taxon>
        <taxon>Eurotiomycetes</taxon>
        <taxon>Eurotiomycetidae</taxon>
        <taxon>Onygenales</taxon>
        <taxon>Ajellomycetaceae</taxon>
        <taxon>Blastomyces</taxon>
    </lineage>
</organism>
<dbReference type="OrthoDB" id="5422320at2759"/>
<proteinExistence type="predicted"/>
<evidence type="ECO:0000313" key="2">
    <source>
        <dbReference type="EMBL" id="OJD26348.1"/>
    </source>
</evidence>
<accession>A0A1J9REA9</accession>
<dbReference type="EMBL" id="LGTZ01000237">
    <property type="protein sequence ID" value="OJD26348.1"/>
    <property type="molecule type" value="Genomic_DNA"/>
</dbReference>
<name>A0A1J9REA9_9EURO</name>
<dbReference type="AlphaFoldDB" id="A0A1J9REA9"/>
<dbReference type="PANTHER" id="PTHR40642">
    <property type="entry name" value="YALI0F31295P"/>
    <property type="match status" value="1"/>
</dbReference>